<feature type="transmembrane region" description="Helical" evidence="1">
    <location>
        <begin position="52"/>
        <end position="70"/>
    </location>
</feature>
<feature type="transmembrane region" description="Helical" evidence="1">
    <location>
        <begin position="153"/>
        <end position="173"/>
    </location>
</feature>
<comment type="caution">
    <text evidence="3">The sequence shown here is derived from an EMBL/GenBank/DDBJ whole genome shotgun (WGS) entry which is preliminary data.</text>
</comment>
<dbReference type="AlphaFoldDB" id="A0A5D8Z4U8"/>
<dbReference type="OrthoDB" id="6024885at2"/>
<keyword evidence="4" id="KW-1185">Reference proteome</keyword>
<proteinExistence type="predicted"/>
<feature type="transmembrane region" description="Helical" evidence="1">
    <location>
        <begin position="179"/>
        <end position="198"/>
    </location>
</feature>
<dbReference type="Proteomes" id="UP000323164">
    <property type="component" value="Unassembled WGS sequence"/>
</dbReference>
<sequence>MHAPVSLPRAAAIAAASLFAAAVAGFGALHAGFSQVEHPVAALGASGVANAAAFNMTAFVAPGALGAFVAQALRARMTQARFVARLGVQVLTLAALAFGALGVLPLDSHDLLAPASNAHAAAWTMWWVAFAAGATLLAVGMRGTRHARTSRGVFLCAVVALAFAIMLPGLVAVGLSQRLAFAAWFVALVAFAPTGTEASSPGSPRTGRA</sequence>
<organism evidence="3 4">
    <name type="scientific">Cognatilysobacter lacus</name>
    <dbReference type="NCBI Taxonomy" id="1643323"/>
    <lineage>
        <taxon>Bacteria</taxon>
        <taxon>Pseudomonadati</taxon>
        <taxon>Pseudomonadota</taxon>
        <taxon>Gammaproteobacteria</taxon>
        <taxon>Lysobacterales</taxon>
        <taxon>Lysobacteraceae</taxon>
        <taxon>Cognatilysobacter</taxon>
    </lineage>
</organism>
<evidence type="ECO:0000256" key="2">
    <source>
        <dbReference type="SAM" id="SignalP"/>
    </source>
</evidence>
<feature type="transmembrane region" description="Helical" evidence="1">
    <location>
        <begin position="124"/>
        <end position="141"/>
    </location>
</feature>
<keyword evidence="1" id="KW-0472">Membrane</keyword>
<keyword evidence="1" id="KW-1133">Transmembrane helix</keyword>
<evidence type="ECO:0000256" key="1">
    <source>
        <dbReference type="SAM" id="Phobius"/>
    </source>
</evidence>
<gene>
    <name evidence="3" type="ORF">FW784_10815</name>
</gene>
<reference evidence="3 4" key="1">
    <citation type="submission" date="2019-08" db="EMBL/GenBank/DDBJ databases">
        <title>Draft genome sequence of Lysobacter sp. UKS-15.</title>
        <authorList>
            <person name="Im W.-T."/>
        </authorList>
    </citation>
    <scope>NUCLEOTIDE SEQUENCE [LARGE SCALE GENOMIC DNA]</scope>
    <source>
        <strain evidence="3 4">UKS-15</strain>
    </source>
</reference>
<feature type="chain" id="PRO_5022684614" evidence="2">
    <location>
        <begin position="21"/>
        <end position="209"/>
    </location>
</feature>
<dbReference type="RefSeq" id="WP_149353353.1">
    <property type="nucleotide sequence ID" value="NZ_VTRV01000128.1"/>
</dbReference>
<keyword evidence="2" id="KW-0732">Signal</keyword>
<dbReference type="EMBL" id="VTRV01000128">
    <property type="protein sequence ID" value="TZF87714.1"/>
    <property type="molecule type" value="Genomic_DNA"/>
</dbReference>
<evidence type="ECO:0000313" key="4">
    <source>
        <dbReference type="Proteomes" id="UP000323164"/>
    </source>
</evidence>
<name>A0A5D8Z4U8_9GAMM</name>
<keyword evidence="1" id="KW-0812">Transmembrane</keyword>
<feature type="transmembrane region" description="Helical" evidence="1">
    <location>
        <begin position="82"/>
        <end position="104"/>
    </location>
</feature>
<feature type="signal peptide" evidence="2">
    <location>
        <begin position="1"/>
        <end position="20"/>
    </location>
</feature>
<evidence type="ECO:0000313" key="3">
    <source>
        <dbReference type="EMBL" id="TZF87714.1"/>
    </source>
</evidence>
<protein>
    <submittedName>
        <fullName evidence="3">DUF998 domain-containing protein</fullName>
    </submittedName>
</protein>
<accession>A0A5D8Z4U8</accession>